<dbReference type="AlphaFoldDB" id="Q2VNL1"/>
<organism evidence="1">
    <name type="scientific">Methylocapsa acidiphila</name>
    <dbReference type="NCBI Taxonomy" id="133552"/>
    <lineage>
        <taxon>Bacteria</taxon>
        <taxon>Pseudomonadati</taxon>
        <taxon>Pseudomonadota</taxon>
        <taxon>Alphaproteobacteria</taxon>
        <taxon>Hyphomicrobiales</taxon>
        <taxon>Beijerinckiaceae</taxon>
        <taxon>Methylocapsa</taxon>
    </lineage>
</organism>
<proteinExistence type="predicted"/>
<reference evidence="1" key="1">
    <citation type="submission" date="2005-06" db="EMBL/GenBank/DDBJ databases">
        <title>First Genome Data from Uncultured Upland Soil Cluster a Methanotrophs Provide Further Evidence for a Close Phylogenetic Relationship to Methylocapsa acidiphila B2 and High-Affinity Methanotrophy Based on pMMO.</title>
        <authorList>
            <person name="Ricke P."/>
            <person name="Kube M."/>
            <person name="Nakagawa S."/>
            <person name="Erkel C."/>
            <person name="Reinhardt R."/>
            <person name="Liesack W."/>
        </authorList>
    </citation>
    <scope>NUCLEOTIDE SEQUENCE</scope>
</reference>
<accession>Q2VNL1</accession>
<gene>
    <name evidence="1" type="ORF">orf66</name>
</gene>
<name>Q2VNL1_METAI</name>
<sequence length="46" mass="5261">MSHDDLLQFSELELVPYDLVRRDRDRIPAQPAAFILSVTNSAKANF</sequence>
<dbReference type="EMBL" id="CT005238">
    <property type="protein sequence ID" value="CAJ01621.1"/>
    <property type="molecule type" value="Genomic_DNA"/>
</dbReference>
<evidence type="ECO:0000313" key="1">
    <source>
        <dbReference type="EMBL" id="CAJ01621.1"/>
    </source>
</evidence>
<protein>
    <submittedName>
        <fullName evidence="1">Uncharacterized protein</fullName>
    </submittedName>
</protein>